<protein>
    <submittedName>
        <fullName evidence="1">Uncharacterized protein</fullName>
    </submittedName>
</protein>
<evidence type="ECO:0000313" key="1">
    <source>
        <dbReference type="EMBL" id="AAF40937.1"/>
    </source>
</evidence>
<proteinExistence type="predicted"/>
<dbReference type="AlphaFoldDB" id="Q9K0S3"/>
<sequence length="94" mass="10054">MLLPRPACFCHRVDLLLLTVSVWMLLLIPSRIILASARACSPTPARMVAPPSVVSNCVPCSLVSQPDCRLADSATTLEGSAVFMTWVVVSCALL</sequence>
<organism evidence="1 2">
    <name type="scientific">Neisseria meningitidis serogroup B (strain ATCC BAA-335 / MC58)</name>
    <dbReference type="NCBI Taxonomy" id="122586"/>
    <lineage>
        <taxon>Bacteria</taxon>
        <taxon>Pseudomonadati</taxon>
        <taxon>Pseudomonadota</taxon>
        <taxon>Betaproteobacteria</taxon>
        <taxon>Neisseriales</taxon>
        <taxon>Neisseriaceae</taxon>
        <taxon>Neisseria</taxon>
    </lineage>
</organism>
<dbReference type="KEGG" id="nme:NMB0505"/>
<reference evidence="1 2" key="1">
    <citation type="journal article" date="2000" name="Science">
        <title>Complete genome sequence of Neisseria meningitidis serogroup B strain MC58.</title>
        <authorList>
            <person name="Tettelin H."/>
            <person name="Saunders N.J."/>
            <person name="Heidelberg J."/>
            <person name="Jeffries A.C."/>
            <person name="Nelson K.E."/>
            <person name="Eisen J.A."/>
            <person name="Ketchum K.A."/>
            <person name="Hood D.W."/>
            <person name="Peden J.F."/>
            <person name="Dodson R.J."/>
            <person name="Nelson W.C."/>
            <person name="Gwinn M.L."/>
            <person name="DeBoy R."/>
            <person name="Peterson J.D."/>
            <person name="Hickey E.K."/>
            <person name="Haft D.H."/>
            <person name="Salzberg S.L."/>
            <person name="White O."/>
            <person name="Fleischmann R.D."/>
            <person name="Dougherty B.A."/>
            <person name="Mason T."/>
            <person name="Ciecko A."/>
            <person name="Parksey D.S."/>
            <person name="Blair E."/>
            <person name="Cittone H."/>
            <person name="Clark E.B."/>
            <person name="Cotton M.D."/>
            <person name="Utterback T.R."/>
            <person name="Khouri H."/>
            <person name="Qin H."/>
            <person name="Vamathevan J."/>
            <person name="Gill J."/>
            <person name="Scarlato V."/>
            <person name="Masignani V."/>
            <person name="Pizza M."/>
            <person name="Grandi G."/>
            <person name="Sun L."/>
            <person name="Smith H.O."/>
            <person name="Fraser C.M."/>
            <person name="Moxon E.R."/>
            <person name="Rappuoli R."/>
            <person name="Venter J.C."/>
        </authorList>
    </citation>
    <scope>NUCLEOTIDE SEQUENCE [LARGE SCALE GENOMIC DNA]</scope>
    <source>
        <strain evidence="2">ATCC BAA-335 / MC58</strain>
    </source>
</reference>
<gene>
    <name evidence="1" type="ordered locus">NMB0505</name>
</gene>
<dbReference type="STRING" id="122586.NMB0505"/>
<keyword evidence="2" id="KW-1185">Reference proteome</keyword>
<dbReference type="PaxDb" id="122586-NMB0505"/>
<dbReference type="Proteomes" id="UP000000425">
    <property type="component" value="Chromosome"/>
</dbReference>
<dbReference type="PIR" id="H81190">
    <property type="entry name" value="H81190"/>
</dbReference>
<dbReference type="HOGENOM" id="CLU_2383155_0_0_4"/>
<name>Q9K0S3_NEIMB</name>
<dbReference type="EMBL" id="AE002098">
    <property type="protein sequence ID" value="AAF40937.1"/>
    <property type="molecule type" value="Genomic_DNA"/>
</dbReference>
<dbReference type="InParanoid" id="Q9K0S3"/>
<evidence type="ECO:0000313" key="2">
    <source>
        <dbReference type="Proteomes" id="UP000000425"/>
    </source>
</evidence>
<accession>Q9K0S3</accession>
<dbReference type="SMR" id="Q9K0S3"/>